<evidence type="ECO:0000256" key="2">
    <source>
        <dbReference type="ARBA" id="ARBA00022741"/>
    </source>
</evidence>
<dbReference type="Gene3D" id="3.40.50.300">
    <property type="entry name" value="P-loop containing nucleotide triphosphate hydrolases"/>
    <property type="match status" value="1"/>
</dbReference>
<dbReference type="SUPFAM" id="SSF52540">
    <property type="entry name" value="P-loop containing nucleoside triphosphate hydrolases"/>
    <property type="match status" value="1"/>
</dbReference>
<name>A0ABW0RVF3_9BURK</name>
<proteinExistence type="predicted"/>
<accession>A0ABW0RVF3</accession>
<reference evidence="6" key="1">
    <citation type="journal article" date="2019" name="Int. J. Syst. Evol. Microbiol.">
        <title>The Global Catalogue of Microorganisms (GCM) 10K type strain sequencing project: providing services to taxonomists for standard genome sequencing and annotation.</title>
        <authorList>
            <consortium name="The Broad Institute Genomics Platform"/>
            <consortium name="The Broad Institute Genome Sequencing Center for Infectious Disease"/>
            <person name="Wu L."/>
            <person name="Ma J."/>
        </authorList>
    </citation>
    <scope>NUCLEOTIDE SEQUENCE [LARGE SCALE GENOMIC DNA]</scope>
    <source>
        <strain evidence="6">CGMCC 4.5798</strain>
    </source>
</reference>
<comment type="caution">
    <text evidence="5">The sequence shown here is derived from an EMBL/GenBank/DDBJ whole genome shotgun (WGS) entry which is preliminary data.</text>
</comment>
<dbReference type="PROSITE" id="PS50893">
    <property type="entry name" value="ABC_TRANSPORTER_2"/>
    <property type="match status" value="1"/>
</dbReference>
<keyword evidence="6" id="KW-1185">Reference proteome</keyword>
<dbReference type="InterPro" id="IPR003439">
    <property type="entry name" value="ABC_transporter-like_ATP-bd"/>
</dbReference>
<evidence type="ECO:0000256" key="1">
    <source>
        <dbReference type="ARBA" id="ARBA00022475"/>
    </source>
</evidence>
<organism evidence="5 6">
    <name type="scientific">Massilia aerilata</name>
    <dbReference type="NCBI Taxonomy" id="453817"/>
    <lineage>
        <taxon>Bacteria</taxon>
        <taxon>Pseudomonadati</taxon>
        <taxon>Pseudomonadota</taxon>
        <taxon>Betaproteobacteria</taxon>
        <taxon>Burkholderiales</taxon>
        <taxon>Oxalobacteraceae</taxon>
        <taxon>Telluria group</taxon>
        <taxon>Massilia</taxon>
    </lineage>
</organism>
<dbReference type="Pfam" id="PF00005">
    <property type="entry name" value="ABC_tran"/>
    <property type="match status" value="1"/>
</dbReference>
<dbReference type="EMBL" id="JBHSMZ010000006">
    <property type="protein sequence ID" value="MFC5548763.1"/>
    <property type="molecule type" value="Genomic_DNA"/>
</dbReference>
<evidence type="ECO:0000313" key="5">
    <source>
        <dbReference type="EMBL" id="MFC5548763.1"/>
    </source>
</evidence>
<keyword evidence="3 5" id="KW-0067">ATP-binding</keyword>
<evidence type="ECO:0000259" key="4">
    <source>
        <dbReference type="PROSITE" id="PS50893"/>
    </source>
</evidence>
<feature type="domain" description="ABC transporter" evidence="4">
    <location>
        <begin position="1"/>
        <end position="215"/>
    </location>
</feature>
<gene>
    <name evidence="5" type="ORF">ACFPO9_09580</name>
</gene>
<dbReference type="PANTHER" id="PTHR43119:SF1">
    <property type="entry name" value="ABC TRANSPORTER DOMAIN-CONTAINING PROTEIN"/>
    <property type="match status" value="1"/>
</dbReference>
<keyword evidence="1" id="KW-0472">Membrane</keyword>
<evidence type="ECO:0000313" key="6">
    <source>
        <dbReference type="Proteomes" id="UP001596086"/>
    </source>
</evidence>
<dbReference type="CDD" id="cd00267">
    <property type="entry name" value="ABC_ATPase"/>
    <property type="match status" value="1"/>
</dbReference>
<evidence type="ECO:0000256" key="3">
    <source>
        <dbReference type="ARBA" id="ARBA00022840"/>
    </source>
</evidence>
<dbReference type="PANTHER" id="PTHR43119">
    <property type="entry name" value="ABC TRANSPORT PROTEIN ATP-BINDING COMPONENT-RELATED"/>
    <property type="match status" value="1"/>
</dbReference>
<dbReference type="GO" id="GO:0005524">
    <property type="term" value="F:ATP binding"/>
    <property type="evidence" value="ECO:0007669"/>
    <property type="project" value="UniProtKB-KW"/>
</dbReference>
<dbReference type="RefSeq" id="WP_379769912.1">
    <property type="nucleotide sequence ID" value="NZ_JBHSMZ010000006.1"/>
</dbReference>
<keyword evidence="2" id="KW-0547">Nucleotide-binding</keyword>
<dbReference type="InterPro" id="IPR003593">
    <property type="entry name" value="AAA+_ATPase"/>
</dbReference>
<protein>
    <submittedName>
        <fullName evidence="5">ATP-binding cassette domain-containing protein</fullName>
    </submittedName>
</protein>
<dbReference type="SMART" id="SM00382">
    <property type="entry name" value="AAA"/>
    <property type="match status" value="1"/>
</dbReference>
<keyword evidence="1" id="KW-1003">Cell membrane</keyword>
<dbReference type="InterPro" id="IPR027417">
    <property type="entry name" value="P-loop_NTPase"/>
</dbReference>
<sequence>MSSKPLSESPDRSPAPARLSACGLRSRFGGPFDFEVQAGECVAIQGPSGAGKSVLLRMLADLDPHEGEILLDGRSCTSMPAPAWRAQVVYQAAEPAWWEATAGEHFAHEQRGFLDQTLPALSLAAGLLDSEIERLSTGERQRLALVRSLARKPRVLLLDEPTAALDPASVARAEALLSGCLAQGMALLIVTHSADQARRLARRIFHLEHGRLETQ</sequence>
<dbReference type="Proteomes" id="UP001596086">
    <property type="component" value="Unassembled WGS sequence"/>
</dbReference>